<reference evidence="2" key="1">
    <citation type="submission" date="2017-02" db="UniProtKB">
        <authorList>
            <consortium name="WormBaseParasite"/>
        </authorList>
    </citation>
    <scope>IDENTIFICATION</scope>
</reference>
<proteinExistence type="predicted"/>
<dbReference type="WBParaSite" id="ALUE_0002356401-mRNA-1">
    <property type="protein sequence ID" value="ALUE_0002356401-mRNA-1"/>
    <property type="gene ID" value="ALUE_0002356401"/>
</dbReference>
<name>A0A0M3IXT6_ASCLU</name>
<organism evidence="1 2">
    <name type="scientific">Ascaris lumbricoides</name>
    <name type="common">Giant roundworm</name>
    <dbReference type="NCBI Taxonomy" id="6252"/>
    <lineage>
        <taxon>Eukaryota</taxon>
        <taxon>Metazoa</taxon>
        <taxon>Ecdysozoa</taxon>
        <taxon>Nematoda</taxon>
        <taxon>Chromadorea</taxon>
        <taxon>Rhabditida</taxon>
        <taxon>Spirurina</taxon>
        <taxon>Ascaridomorpha</taxon>
        <taxon>Ascaridoidea</taxon>
        <taxon>Ascarididae</taxon>
        <taxon>Ascaris</taxon>
    </lineage>
</organism>
<sequence length="43" mass="5053">MCKHLVRASFSMSSVSISWCCSLVWKLPSFSHFIDCFGRRQQR</sequence>
<protein>
    <submittedName>
        <fullName evidence="2">Secreted protein</fullName>
    </submittedName>
</protein>
<dbReference type="AlphaFoldDB" id="A0A0M3IXT6"/>
<evidence type="ECO:0000313" key="2">
    <source>
        <dbReference type="WBParaSite" id="ALUE_0002356401-mRNA-1"/>
    </source>
</evidence>
<dbReference type="Proteomes" id="UP000036681">
    <property type="component" value="Unplaced"/>
</dbReference>
<keyword evidence="1" id="KW-1185">Reference proteome</keyword>
<accession>A0A0M3IXT6</accession>
<evidence type="ECO:0000313" key="1">
    <source>
        <dbReference type="Proteomes" id="UP000036681"/>
    </source>
</evidence>